<evidence type="ECO:0000313" key="5">
    <source>
        <dbReference type="Proteomes" id="UP001370490"/>
    </source>
</evidence>
<dbReference type="InterPro" id="IPR053932">
    <property type="entry name" value="GeBP-like_DBD"/>
</dbReference>
<dbReference type="GO" id="GO:0005634">
    <property type="term" value="C:nucleus"/>
    <property type="evidence" value="ECO:0007669"/>
    <property type="project" value="TreeGrafter"/>
</dbReference>
<comment type="caution">
    <text evidence="4">The sequence shown here is derived from an EMBL/GenBank/DDBJ whole genome shotgun (WGS) entry which is preliminary data.</text>
</comment>
<evidence type="ECO:0000259" key="3">
    <source>
        <dbReference type="Pfam" id="PF04504"/>
    </source>
</evidence>
<dbReference type="Proteomes" id="UP001370490">
    <property type="component" value="Unassembled WGS sequence"/>
</dbReference>
<protein>
    <submittedName>
        <fullName evidence="4">GLABROUS1 enhancer-binding protein family</fullName>
    </submittedName>
</protein>
<proteinExistence type="inferred from homology"/>
<gene>
    <name evidence="4" type="ORF">RJ641_009825</name>
</gene>
<accession>A0AAN8Z5V3</accession>
<dbReference type="AlphaFoldDB" id="A0AAN8Z5V3"/>
<dbReference type="EMBL" id="JBAMMX010000017">
    <property type="protein sequence ID" value="KAK6923625.1"/>
    <property type="molecule type" value="Genomic_DNA"/>
</dbReference>
<dbReference type="GO" id="GO:0006355">
    <property type="term" value="P:regulation of DNA-templated transcription"/>
    <property type="evidence" value="ECO:0007669"/>
    <property type="project" value="InterPro"/>
</dbReference>
<dbReference type="PANTHER" id="PTHR31662">
    <property type="entry name" value="BNAANNG10740D PROTEIN-RELATED"/>
    <property type="match status" value="1"/>
</dbReference>
<evidence type="ECO:0000256" key="1">
    <source>
        <dbReference type="ARBA" id="ARBA00010820"/>
    </source>
</evidence>
<evidence type="ECO:0000313" key="4">
    <source>
        <dbReference type="EMBL" id="KAK6923625.1"/>
    </source>
</evidence>
<evidence type="ECO:0000256" key="2">
    <source>
        <dbReference type="SAM" id="MobiDB-lite"/>
    </source>
</evidence>
<dbReference type="PANTHER" id="PTHR31662:SF33">
    <property type="entry name" value="DNA-BINDING STOREKEEPER PROTEIN TRANSCRIPTIONAL REGULATOR-LIKE PROTEIN"/>
    <property type="match status" value="1"/>
</dbReference>
<feature type="region of interest" description="Disordered" evidence="2">
    <location>
        <begin position="1"/>
        <end position="34"/>
    </location>
</feature>
<keyword evidence="5" id="KW-1185">Reference proteome</keyword>
<name>A0AAN8Z5V3_9MAGN</name>
<dbReference type="Pfam" id="PF04504">
    <property type="entry name" value="GeBP-like_DBD"/>
    <property type="match status" value="1"/>
</dbReference>
<feature type="domain" description="Glabrous enhancer-binding protein-like DBD" evidence="3">
    <location>
        <begin position="64"/>
        <end position="159"/>
    </location>
</feature>
<comment type="similarity">
    <text evidence="1">Belongs to the GeBP family.</text>
</comment>
<reference evidence="4 5" key="1">
    <citation type="submission" date="2023-12" db="EMBL/GenBank/DDBJ databases">
        <title>A high-quality genome assembly for Dillenia turbinata (Dilleniales).</title>
        <authorList>
            <person name="Chanderbali A."/>
        </authorList>
    </citation>
    <scope>NUCLEOTIDE SEQUENCE [LARGE SCALE GENOMIC DNA]</scope>
    <source>
        <strain evidence="4">LSX21</strain>
        <tissue evidence="4">Leaf</tissue>
    </source>
</reference>
<dbReference type="InterPro" id="IPR007592">
    <property type="entry name" value="GEBP"/>
</dbReference>
<feature type="compositionally biased region" description="Low complexity" evidence="2">
    <location>
        <begin position="1"/>
        <end position="13"/>
    </location>
</feature>
<sequence>MATSSSASSSASSSEEESAPPPQKKLKPYSTPEDGTKERALVIGLCAQSAQNSKKKEMTQKSPFQRLWGDGDEIALLKNFLTFADQEGKDPAANISEFYGFVKESISFDVSRDQVKNKLRQLKEKFLNFSKKQGKNKKKRAFTNANEEMVFDFSKKIWGHLEREEDDGVEVPRKKMAKVSQERSKYFERQVALLERQIQLIDMKISIARDTRDALLARLNVN</sequence>
<organism evidence="4 5">
    <name type="scientific">Dillenia turbinata</name>
    <dbReference type="NCBI Taxonomy" id="194707"/>
    <lineage>
        <taxon>Eukaryota</taxon>
        <taxon>Viridiplantae</taxon>
        <taxon>Streptophyta</taxon>
        <taxon>Embryophyta</taxon>
        <taxon>Tracheophyta</taxon>
        <taxon>Spermatophyta</taxon>
        <taxon>Magnoliopsida</taxon>
        <taxon>eudicotyledons</taxon>
        <taxon>Gunneridae</taxon>
        <taxon>Pentapetalae</taxon>
        <taxon>Dilleniales</taxon>
        <taxon>Dilleniaceae</taxon>
        <taxon>Dillenia</taxon>
    </lineage>
</organism>